<dbReference type="Pfam" id="PF21788">
    <property type="entry name" value="TNP-like_GBD"/>
    <property type="match status" value="1"/>
</dbReference>
<keyword evidence="2 5" id="KW-0863">Zinc-finger</keyword>
<comment type="caution">
    <text evidence="7">The sequence shown here is derived from an EMBL/GenBank/DDBJ whole genome shotgun (WGS) entry which is preliminary data.</text>
</comment>
<gene>
    <name evidence="7" type="primary">P\T-L1</name>
    <name evidence="7" type="ORF">Hamer_G009539</name>
</gene>
<accession>A0A8J5N2U6</accession>
<protein>
    <submittedName>
        <fullName evidence="7">Transposable element P transposase-like 1</fullName>
    </submittedName>
</protein>
<dbReference type="Pfam" id="PF05485">
    <property type="entry name" value="THAP"/>
    <property type="match status" value="1"/>
</dbReference>
<dbReference type="Pfam" id="PF21787">
    <property type="entry name" value="TNP-like_RNaseH_N"/>
    <property type="match status" value="1"/>
</dbReference>
<dbReference type="InterPro" id="IPR048365">
    <property type="entry name" value="TNP-like_RNaseH_N"/>
</dbReference>
<dbReference type="PROSITE" id="PS50950">
    <property type="entry name" value="ZF_THAP"/>
    <property type="match status" value="1"/>
</dbReference>
<evidence type="ECO:0000313" key="8">
    <source>
        <dbReference type="Proteomes" id="UP000747542"/>
    </source>
</evidence>
<dbReference type="SUPFAM" id="SSF57716">
    <property type="entry name" value="Glucocorticoid receptor-like (DNA-binding domain)"/>
    <property type="match status" value="1"/>
</dbReference>
<dbReference type="InterPro" id="IPR021896">
    <property type="entry name" value="THAP9-like_HTH"/>
</dbReference>
<dbReference type="SMART" id="SM00692">
    <property type="entry name" value="DM3"/>
    <property type="match status" value="1"/>
</dbReference>
<dbReference type="AlphaFoldDB" id="A0A8J5N2U6"/>
<proteinExistence type="predicted"/>
<keyword evidence="3" id="KW-0862">Zinc</keyword>
<evidence type="ECO:0000256" key="1">
    <source>
        <dbReference type="ARBA" id="ARBA00022723"/>
    </source>
</evidence>
<evidence type="ECO:0000256" key="2">
    <source>
        <dbReference type="ARBA" id="ARBA00022771"/>
    </source>
</evidence>
<dbReference type="Proteomes" id="UP000747542">
    <property type="component" value="Unassembled WGS sequence"/>
</dbReference>
<feature type="domain" description="THAP-type" evidence="6">
    <location>
        <begin position="1"/>
        <end position="85"/>
    </location>
</feature>
<dbReference type="InterPro" id="IPR026516">
    <property type="entry name" value="THAP1/10"/>
</dbReference>
<dbReference type="InterPro" id="IPR048366">
    <property type="entry name" value="TNP-like_GBD"/>
</dbReference>
<dbReference type="InterPro" id="IPR006612">
    <property type="entry name" value="THAP_Znf"/>
</dbReference>
<dbReference type="PANTHER" id="PTHR46600">
    <property type="entry name" value="THAP DOMAIN-CONTAINING"/>
    <property type="match status" value="1"/>
</dbReference>
<dbReference type="PANTHER" id="PTHR46600:SF11">
    <property type="entry name" value="THAP DOMAIN-CONTAINING PROTEIN 10"/>
    <property type="match status" value="1"/>
</dbReference>
<dbReference type="Pfam" id="PF12017">
    <property type="entry name" value="Tnp_P_element"/>
    <property type="match status" value="1"/>
</dbReference>
<dbReference type="GO" id="GO:0043565">
    <property type="term" value="F:sequence-specific DNA binding"/>
    <property type="evidence" value="ECO:0007669"/>
    <property type="project" value="InterPro"/>
</dbReference>
<reference evidence="7" key="1">
    <citation type="journal article" date="2021" name="Sci. Adv.">
        <title>The American lobster genome reveals insights on longevity, neural, and immune adaptations.</title>
        <authorList>
            <person name="Polinski J.M."/>
            <person name="Zimin A.V."/>
            <person name="Clark K.F."/>
            <person name="Kohn A.B."/>
            <person name="Sadowski N."/>
            <person name="Timp W."/>
            <person name="Ptitsyn A."/>
            <person name="Khanna P."/>
            <person name="Romanova D.Y."/>
            <person name="Williams P."/>
            <person name="Greenwood S.J."/>
            <person name="Moroz L.L."/>
            <person name="Walt D.R."/>
            <person name="Bodnar A.G."/>
        </authorList>
    </citation>
    <scope>NUCLEOTIDE SEQUENCE</scope>
    <source>
        <strain evidence="7">GMGI-L3</strain>
    </source>
</reference>
<evidence type="ECO:0000256" key="5">
    <source>
        <dbReference type="PROSITE-ProRule" id="PRU00309"/>
    </source>
</evidence>
<dbReference type="SMART" id="SM00980">
    <property type="entry name" value="THAP"/>
    <property type="match status" value="1"/>
</dbReference>
<sequence length="857" mass="95931">MAPSSGHRCVVCGKNKRTNKELRFHFFPKDRKRCIDWLSKLNIAYLKNKSLEQLSKSHVVCSNHFSENHFSQSGRLVSTACPIPSKSAGDQTIRASARAAVQDSYLLPKSFDVQMDLEPDEEDEPVQPSQEVEADLEAVVPPAKTETKDQGSQTTGSGTVMALHAKVKHLEQVIKHLQDKSRDPAAQVIEISSKFMDGPYLKLFEQQVQLYFSRGRGRRWTPEQKMVALALNFKSPAAYDFLRAMFALPSVYSLKRWFCGVECNPGYNKSVLTLLQSKVELMDAKKRVVVVSFDEMLLSERLKYGTNEDMIIGFQDLGPLIGRTNAVATHALVVMVRCLFDTWKQPIGYFLSSSSVEGNILKHIIEEGVKNLLQIGFDVRAIVADQNSNNCSAFAALGVKENEPFFCVDDRRVWCLYDPPRLIKNVRNNLMKYGASFENTKSAQWSHIVDFYKKDSQAAAFSLAPKLTEAHLFTPPFKKMHVCLAARVLSRTVAAGINAHVSAGNLPDSAAHTAEFVAEWNDIFDSVNGRTFKVNEELKRPAKTSSPHPSFWLGSIEWIKDVHFNTSSTVCCLDGWKLTLQAMIGLMRELQSLKNFKFLSTSRLNLDCLDNLFAVIRQKGGNRDDPEPNRFHFAFRQTLSNFLIRRSSSSSCVPDTSSLLLTLSDLNKARTLSDSPPSVPTPPYPATSFDVNDLSYEYSVDTLDSSGVNYVLGYVLKKIDFCCDKCSTSSLYSSNVLGESCQENPHKKALRTTDSDFTGPSVPSRELVRSFCGVHNSVIVPFLSDVTNLVAPRVNSRLTTSVVRKLSYRLLCSDCLSKIVNAYCRIIVYWKIHKLNAITRASRLEKESKKSVTAGQV</sequence>
<name>A0A8J5N2U6_HOMAM</name>
<keyword evidence="8" id="KW-1185">Reference proteome</keyword>
<keyword evidence="1" id="KW-0479">Metal-binding</keyword>
<organism evidence="7 8">
    <name type="scientific">Homarus americanus</name>
    <name type="common">American lobster</name>
    <dbReference type="NCBI Taxonomy" id="6706"/>
    <lineage>
        <taxon>Eukaryota</taxon>
        <taxon>Metazoa</taxon>
        <taxon>Ecdysozoa</taxon>
        <taxon>Arthropoda</taxon>
        <taxon>Crustacea</taxon>
        <taxon>Multicrustacea</taxon>
        <taxon>Malacostraca</taxon>
        <taxon>Eumalacostraca</taxon>
        <taxon>Eucarida</taxon>
        <taxon>Decapoda</taxon>
        <taxon>Pleocyemata</taxon>
        <taxon>Astacidea</taxon>
        <taxon>Nephropoidea</taxon>
        <taxon>Nephropidae</taxon>
        <taxon>Homarus</taxon>
    </lineage>
</organism>
<evidence type="ECO:0000256" key="3">
    <source>
        <dbReference type="ARBA" id="ARBA00022833"/>
    </source>
</evidence>
<evidence type="ECO:0000256" key="4">
    <source>
        <dbReference type="ARBA" id="ARBA00023125"/>
    </source>
</evidence>
<dbReference type="EMBL" id="JAHLQT010011563">
    <property type="protein sequence ID" value="KAG7172196.1"/>
    <property type="molecule type" value="Genomic_DNA"/>
</dbReference>
<keyword evidence="4 5" id="KW-0238">DNA-binding</keyword>
<evidence type="ECO:0000313" key="7">
    <source>
        <dbReference type="EMBL" id="KAG7172196.1"/>
    </source>
</evidence>
<evidence type="ECO:0000259" key="6">
    <source>
        <dbReference type="PROSITE" id="PS50950"/>
    </source>
</evidence>
<dbReference type="GO" id="GO:0008270">
    <property type="term" value="F:zinc ion binding"/>
    <property type="evidence" value="ECO:0007669"/>
    <property type="project" value="UniProtKB-KW"/>
</dbReference>